<proteinExistence type="predicted"/>
<protein>
    <submittedName>
        <fullName evidence="1">Uncharacterized protein</fullName>
    </submittedName>
</protein>
<keyword evidence="2" id="KW-1185">Reference proteome</keyword>
<dbReference type="EMBL" id="MTYJ01000331">
    <property type="protein sequence ID" value="OWA53591.1"/>
    <property type="molecule type" value="Genomic_DNA"/>
</dbReference>
<comment type="caution">
    <text evidence="1">The sequence shown here is derived from an EMBL/GenBank/DDBJ whole genome shotgun (WGS) entry which is preliminary data.</text>
</comment>
<dbReference type="Proteomes" id="UP000192578">
    <property type="component" value="Unassembled WGS sequence"/>
</dbReference>
<dbReference type="AlphaFoldDB" id="A0A9X6NN94"/>
<evidence type="ECO:0000313" key="2">
    <source>
        <dbReference type="Proteomes" id="UP000192578"/>
    </source>
</evidence>
<sequence>MPPRTVGRDGCHTTLVARLSKPHLEGADEGVAGRIADGPQYVTDGLFMRVGKDLKDALFTVLLSGRACNGEEAFSAGLAHRRSRNRGNVTSRQRRFPAGPAKARQVALPCTCCSVMITSSILNAVLTLVILATPRR</sequence>
<reference evidence="2" key="1">
    <citation type="submission" date="2017-01" db="EMBL/GenBank/DDBJ databases">
        <title>Comparative genomics of anhydrobiosis in the tardigrade Hypsibius dujardini.</title>
        <authorList>
            <person name="Yoshida Y."/>
            <person name="Koutsovoulos G."/>
            <person name="Laetsch D."/>
            <person name="Stevens L."/>
            <person name="Kumar S."/>
            <person name="Horikawa D."/>
            <person name="Ishino K."/>
            <person name="Komine S."/>
            <person name="Tomita M."/>
            <person name="Blaxter M."/>
            <person name="Arakawa K."/>
        </authorList>
    </citation>
    <scope>NUCLEOTIDE SEQUENCE [LARGE SCALE GENOMIC DNA]</scope>
    <source>
        <strain evidence="2">Z151</strain>
    </source>
</reference>
<organism evidence="1 2">
    <name type="scientific">Hypsibius exemplaris</name>
    <name type="common">Freshwater tardigrade</name>
    <dbReference type="NCBI Taxonomy" id="2072580"/>
    <lineage>
        <taxon>Eukaryota</taxon>
        <taxon>Metazoa</taxon>
        <taxon>Ecdysozoa</taxon>
        <taxon>Tardigrada</taxon>
        <taxon>Eutardigrada</taxon>
        <taxon>Parachela</taxon>
        <taxon>Hypsibioidea</taxon>
        <taxon>Hypsibiidae</taxon>
        <taxon>Hypsibius</taxon>
    </lineage>
</organism>
<accession>A0A9X6NN94</accession>
<name>A0A9X6NN94_HYPEX</name>
<gene>
    <name evidence="1" type="ORF">BV898_18012</name>
</gene>
<evidence type="ECO:0000313" key="1">
    <source>
        <dbReference type="EMBL" id="OWA53591.1"/>
    </source>
</evidence>